<dbReference type="RefSeq" id="WP_252798978.1">
    <property type="nucleotide sequence ID" value="NZ_BAAABM010000066.1"/>
</dbReference>
<comment type="caution">
    <text evidence="2">The sequence shown here is derived from an EMBL/GenBank/DDBJ whole genome shotgun (WGS) entry which is preliminary data.</text>
</comment>
<dbReference type="SUPFAM" id="SSF46785">
    <property type="entry name" value="Winged helix' DNA-binding domain"/>
    <property type="match status" value="1"/>
</dbReference>
<evidence type="ECO:0000256" key="1">
    <source>
        <dbReference type="ARBA" id="ARBA00006479"/>
    </source>
</evidence>
<keyword evidence="3" id="KW-1185">Reference proteome</keyword>
<dbReference type="InterPro" id="IPR043129">
    <property type="entry name" value="ATPase_NBD"/>
</dbReference>
<dbReference type="PANTHER" id="PTHR18964:SF173">
    <property type="entry name" value="GLUCOKINASE"/>
    <property type="match status" value="1"/>
</dbReference>
<evidence type="ECO:0000313" key="2">
    <source>
        <dbReference type="EMBL" id="GAA0365729.1"/>
    </source>
</evidence>
<dbReference type="Gene3D" id="3.30.420.40">
    <property type="match status" value="2"/>
</dbReference>
<dbReference type="PANTHER" id="PTHR18964">
    <property type="entry name" value="ROK (REPRESSOR, ORF, KINASE) FAMILY"/>
    <property type="match status" value="1"/>
</dbReference>
<dbReference type="Pfam" id="PF00480">
    <property type="entry name" value="ROK"/>
    <property type="match status" value="1"/>
</dbReference>
<protein>
    <submittedName>
        <fullName evidence="2">ROK family transcriptional regulator</fullName>
    </submittedName>
</protein>
<sequence length="417" mass="42817">MPSDRINGLAAVLDAVRTGSQVTQPMLVERVGLGRSVVAQRVAELESAGLIEGAGLGPSSGGRAPRRLRLRAERGQVLGVDIAATELVVGLADLGGTLLATRQHPIDVADGPEAVLSLAERLADELIGAHAAPIWAVGVGVPGPVEFRSGLPVVPPIMPGWNRYPIRDRFSARYGAPVWVDNDVNVMALGELRSDPEAVAAGHMLYVRAGVGIGAAIVMDGRLYRGANGSAGDIGHVAIPEGGNTICRCGNLGCLEAVAGGTALAREGRMLAETGQSPALAAALAASGAIRPIDVTQAATQGDQAARALLQRTSALLGGTLATLVSFYNPALLVLGGGIVRAKEHVLATIQEAIHRRALPLATQNLRIDVATLPEELSGVTGAVHLALDEVFSPANLETWLAEGSPRVSGAGTHAAR</sequence>
<name>A0ABN0XJE5_9ACTN</name>
<dbReference type="InterPro" id="IPR036388">
    <property type="entry name" value="WH-like_DNA-bd_sf"/>
</dbReference>
<dbReference type="Proteomes" id="UP001501822">
    <property type="component" value="Unassembled WGS sequence"/>
</dbReference>
<gene>
    <name evidence="2" type="ORF">GCM10010151_64580</name>
</gene>
<organism evidence="2 3">
    <name type="scientific">Actinoallomurus spadix</name>
    <dbReference type="NCBI Taxonomy" id="79912"/>
    <lineage>
        <taxon>Bacteria</taxon>
        <taxon>Bacillati</taxon>
        <taxon>Actinomycetota</taxon>
        <taxon>Actinomycetes</taxon>
        <taxon>Streptosporangiales</taxon>
        <taxon>Thermomonosporaceae</taxon>
        <taxon>Actinoallomurus</taxon>
    </lineage>
</organism>
<dbReference type="EMBL" id="BAAABM010000066">
    <property type="protein sequence ID" value="GAA0365729.1"/>
    <property type="molecule type" value="Genomic_DNA"/>
</dbReference>
<dbReference type="InterPro" id="IPR000600">
    <property type="entry name" value="ROK"/>
</dbReference>
<dbReference type="InterPro" id="IPR036390">
    <property type="entry name" value="WH_DNA-bd_sf"/>
</dbReference>
<accession>A0ABN0XJE5</accession>
<dbReference type="SUPFAM" id="SSF53067">
    <property type="entry name" value="Actin-like ATPase domain"/>
    <property type="match status" value="1"/>
</dbReference>
<comment type="similarity">
    <text evidence="1">Belongs to the ROK (NagC/XylR) family.</text>
</comment>
<evidence type="ECO:0000313" key="3">
    <source>
        <dbReference type="Proteomes" id="UP001501822"/>
    </source>
</evidence>
<dbReference type="Gene3D" id="1.10.10.10">
    <property type="entry name" value="Winged helix-like DNA-binding domain superfamily/Winged helix DNA-binding domain"/>
    <property type="match status" value="1"/>
</dbReference>
<proteinExistence type="inferred from homology"/>
<reference evidence="2 3" key="1">
    <citation type="journal article" date="2019" name="Int. J. Syst. Evol. Microbiol.">
        <title>The Global Catalogue of Microorganisms (GCM) 10K type strain sequencing project: providing services to taxonomists for standard genome sequencing and annotation.</title>
        <authorList>
            <consortium name="The Broad Institute Genomics Platform"/>
            <consortium name="The Broad Institute Genome Sequencing Center for Infectious Disease"/>
            <person name="Wu L."/>
            <person name="Ma J."/>
        </authorList>
    </citation>
    <scope>NUCLEOTIDE SEQUENCE [LARGE SCALE GENOMIC DNA]</scope>
    <source>
        <strain evidence="2 3">JCM 3146</strain>
    </source>
</reference>